<dbReference type="AlphaFoldDB" id="A0AAN7XI49"/>
<name>A0AAN7XI49_ELEMC</name>
<sequence length="510" mass="56236">MAGYKPRVISLTKRQGHTFGFYLRVEHAEEGHLIRCLEMGGPAELAGMKDGDRILRVNGEFVDELSHSEVVEMVRNSGPTVTFHILDEDSYVQAKAQGVNLSHPQSTPVANGASKQDLKPKLCYLVKSSSGYGFSIRSEKGAPGLFMTEVMKGSVADRAGVNVKDRLLEVNGESVEGATHEEVVEKIKLSGGSIMFLLVDEETDRHYQNKKIGAWLATAKHLPHKPCIIEITKGTDGFGFLLNEDTTQKCHFLKDISRGSPAEREGVKEMDRLVAVDGKEVDGCNHGQVVDMIRQSGNKCCFLVVDKDTDQMYKKGKVSPMLFLEETRDSSSPPSYTEALNLPAPVRPTTPVQARKEELKPKLCRMEKTAAGYGFHLNGIQGISGQFIKEVISGGAADRAGLEDDDMVVEVNGVNVEQSSHEEVVEMIRSSGSSLEMLLAKRSVYDQLKAKGVSITRLLLGETSYVQVHTADTPEEEERHEEEARPESPTEQERERTKSSSSQDSLDERL</sequence>
<evidence type="ECO:0000313" key="5">
    <source>
        <dbReference type="EMBL" id="KAK5861129.1"/>
    </source>
</evidence>
<dbReference type="Pfam" id="PF00595">
    <property type="entry name" value="PDZ"/>
    <property type="match status" value="4"/>
</dbReference>
<feature type="region of interest" description="Disordered" evidence="3">
    <location>
        <begin position="326"/>
        <end position="353"/>
    </location>
</feature>
<dbReference type="PANTHER" id="PTHR14191">
    <property type="entry name" value="PDZ DOMAIN CONTAINING PROTEIN"/>
    <property type="match status" value="1"/>
</dbReference>
<dbReference type="InterPro" id="IPR036034">
    <property type="entry name" value="PDZ_sf"/>
</dbReference>
<dbReference type="GO" id="GO:0072659">
    <property type="term" value="P:protein localization to plasma membrane"/>
    <property type="evidence" value="ECO:0007669"/>
    <property type="project" value="TreeGrafter"/>
</dbReference>
<dbReference type="GO" id="GO:0043495">
    <property type="term" value="F:protein-membrane adaptor activity"/>
    <property type="evidence" value="ECO:0007669"/>
    <property type="project" value="TreeGrafter"/>
</dbReference>
<dbReference type="SUPFAM" id="SSF50156">
    <property type="entry name" value="PDZ domain-like"/>
    <property type="match status" value="4"/>
</dbReference>
<dbReference type="PANTHER" id="PTHR14191:SF6">
    <property type="entry name" value="NA(+)_H(+) EXCHANGE REGULATORY COFACTOR NHE-RF3-RELATED"/>
    <property type="match status" value="1"/>
</dbReference>
<evidence type="ECO:0000256" key="3">
    <source>
        <dbReference type="SAM" id="MobiDB-lite"/>
    </source>
</evidence>
<dbReference type="GO" id="GO:0005102">
    <property type="term" value="F:signaling receptor binding"/>
    <property type="evidence" value="ECO:0007669"/>
    <property type="project" value="TreeGrafter"/>
</dbReference>
<gene>
    <name evidence="5" type="ORF">PBY51_022547</name>
</gene>
<evidence type="ECO:0000256" key="1">
    <source>
        <dbReference type="ARBA" id="ARBA00022737"/>
    </source>
</evidence>
<evidence type="ECO:0000313" key="6">
    <source>
        <dbReference type="Proteomes" id="UP001346869"/>
    </source>
</evidence>
<reference evidence="5 6" key="1">
    <citation type="journal article" date="2023" name="Genes (Basel)">
        <title>Chromosome-Level Genome Assembly and Circadian Gene Repertoire of the Patagonia Blennie Eleginops maclovinus-The Closest Ancestral Proxy of Antarctic Cryonotothenioids.</title>
        <authorList>
            <person name="Cheng C.C."/>
            <person name="Rivera-Colon A.G."/>
            <person name="Minhas B.F."/>
            <person name="Wilson L."/>
            <person name="Rayamajhi N."/>
            <person name="Vargas-Chacoff L."/>
            <person name="Catchen J.M."/>
        </authorList>
    </citation>
    <scope>NUCLEOTIDE SEQUENCE [LARGE SCALE GENOMIC DNA]</scope>
    <source>
        <strain evidence="5">JMC-PN-2008</strain>
    </source>
</reference>
<dbReference type="GO" id="GO:0016324">
    <property type="term" value="C:apical plasma membrane"/>
    <property type="evidence" value="ECO:0007669"/>
    <property type="project" value="TreeGrafter"/>
</dbReference>
<feature type="domain" description="PDZ" evidence="4">
    <location>
        <begin position="8"/>
        <end position="89"/>
    </location>
</feature>
<feature type="domain" description="PDZ" evidence="4">
    <location>
        <begin position="228"/>
        <end position="308"/>
    </location>
</feature>
<comment type="similarity">
    <text evidence="2">Belongs to the NHER family.</text>
</comment>
<keyword evidence="6" id="KW-1185">Reference proteome</keyword>
<evidence type="ECO:0000259" key="4">
    <source>
        <dbReference type="PROSITE" id="PS50106"/>
    </source>
</evidence>
<comment type="caution">
    <text evidence="5">The sequence shown here is derived from an EMBL/GenBank/DDBJ whole genome shotgun (WGS) entry which is preliminary data.</text>
</comment>
<dbReference type="Proteomes" id="UP001346869">
    <property type="component" value="Unassembled WGS sequence"/>
</dbReference>
<dbReference type="Gene3D" id="2.30.42.10">
    <property type="match status" value="4"/>
</dbReference>
<feature type="compositionally biased region" description="Basic and acidic residues" evidence="3">
    <location>
        <begin position="481"/>
        <end position="498"/>
    </location>
</feature>
<keyword evidence="1" id="KW-0677">Repeat</keyword>
<feature type="domain" description="PDZ" evidence="4">
    <location>
        <begin position="363"/>
        <end position="443"/>
    </location>
</feature>
<dbReference type="InterPro" id="IPR001478">
    <property type="entry name" value="PDZ"/>
</dbReference>
<accession>A0AAN7XI49</accession>
<dbReference type="CDD" id="cd06768">
    <property type="entry name" value="PDZ_NHERF-like"/>
    <property type="match status" value="4"/>
</dbReference>
<dbReference type="EMBL" id="JAUZQC010000013">
    <property type="protein sequence ID" value="KAK5861129.1"/>
    <property type="molecule type" value="Genomic_DNA"/>
</dbReference>
<evidence type="ECO:0000256" key="2">
    <source>
        <dbReference type="ARBA" id="ARBA00038110"/>
    </source>
</evidence>
<reference evidence="5 6" key="2">
    <citation type="journal article" date="2023" name="Mol. Biol. Evol.">
        <title>Genomics of Secondarily Temperate Adaptation in the Only Non-Antarctic Icefish.</title>
        <authorList>
            <person name="Rivera-Colon A.G."/>
            <person name="Rayamajhi N."/>
            <person name="Minhas B.F."/>
            <person name="Madrigal G."/>
            <person name="Bilyk K.T."/>
            <person name="Yoon V."/>
            <person name="Hune M."/>
            <person name="Gregory S."/>
            <person name="Cheng C.H.C."/>
            <person name="Catchen J.M."/>
        </authorList>
    </citation>
    <scope>NUCLEOTIDE SEQUENCE [LARGE SCALE GENOMIC DNA]</scope>
    <source>
        <strain evidence="5">JMC-PN-2008</strain>
    </source>
</reference>
<dbReference type="SMART" id="SM00228">
    <property type="entry name" value="PDZ"/>
    <property type="match status" value="4"/>
</dbReference>
<protein>
    <recommendedName>
        <fullName evidence="4">PDZ domain-containing protein</fullName>
    </recommendedName>
</protein>
<feature type="domain" description="PDZ" evidence="4">
    <location>
        <begin position="122"/>
        <end position="202"/>
    </location>
</feature>
<feature type="region of interest" description="Disordered" evidence="3">
    <location>
        <begin position="468"/>
        <end position="510"/>
    </location>
</feature>
<dbReference type="InterPro" id="IPR051067">
    <property type="entry name" value="NHER"/>
</dbReference>
<dbReference type="PROSITE" id="PS50106">
    <property type="entry name" value="PDZ"/>
    <property type="match status" value="4"/>
</dbReference>
<proteinExistence type="inferred from homology"/>
<organism evidence="5 6">
    <name type="scientific">Eleginops maclovinus</name>
    <name type="common">Patagonian blennie</name>
    <name type="synonym">Eleginus maclovinus</name>
    <dbReference type="NCBI Taxonomy" id="56733"/>
    <lineage>
        <taxon>Eukaryota</taxon>
        <taxon>Metazoa</taxon>
        <taxon>Chordata</taxon>
        <taxon>Craniata</taxon>
        <taxon>Vertebrata</taxon>
        <taxon>Euteleostomi</taxon>
        <taxon>Actinopterygii</taxon>
        <taxon>Neopterygii</taxon>
        <taxon>Teleostei</taxon>
        <taxon>Neoteleostei</taxon>
        <taxon>Acanthomorphata</taxon>
        <taxon>Eupercaria</taxon>
        <taxon>Perciformes</taxon>
        <taxon>Notothenioidei</taxon>
        <taxon>Eleginopidae</taxon>
        <taxon>Eleginops</taxon>
    </lineage>
</organism>